<dbReference type="NCBIfam" id="NF038131">
    <property type="entry name" value="choice_anch_K"/>
    <property type="match status" value="1"/>
</dbReference>
<organism evidence="1 2">
    <name type="scientific">Saccharothrix carnea</name>
    <dbReference type="NCBI Taxonomy" id="1280637"/>
    <lineage>
        <taxon>Bacteria</taxon>
        <taxon>Bacillati</taxon>
        <taxon>Actinomycetota</taxon>
        <taxon>Actinomycetes</taxon>
        <taxon>Pseudonocardiales</taxon>
        <taxon>Pseudonocardiaceae</taxon>
        <taxon>Saccharothrix</taxon>
    </lineage>
</organism>
<dbReference type="EMBL" id="PYAX01000002">
    <property type="protein sequence ID" value="PSL57563.1"/>
    <property type="molecule type" value="Genomic_DNA"/>
</dbReference>
<evidence type="ECO:0000313" key="2">
    <source>
        <dbReference type="Proteomes" id="UP000241118"/>
    </source>
</evidence>
<evidence type="ECO:0000313" key="1">
    <source>
        <dbReference type="EMBL" id="PSL57563.1"/>
    </source>
</evidence>
<dbReference type="AlphaFoldDB" id="A0A2P8IGG3"/>
<protein>
    <submittedName>
        <fullName evidence="1">Uncharacterized protein</fullName>
    </submittedName>
</protein>
<dbReference type="RefSeq" id="WP_146173772.1">
    <property type="nucleotide sequence ID" value="NZ_PYAX01000002.1"/>
</dbReference>
<gene>
    <name evidence="1" type="ORF">B0I31_102542</name>
</gene>
<keyword evidence="2" id="KW-1185">Reference proteome</keyword>
<accession>A0A2P8IGG3</accession>
<sequence>MITRSVDVDALEHAPLLAHNSFVENTKRKERLVVDQIRTIGKWISVDPNTPEMKLDGLDSDHIKWGVPATGDPNAGRSEYEFTGALAHTKHDGSNKFEVTLGTFTHHNYVILMGQQTEFQATLEVDIEFKDDGTKHKCTVVFSHVETVNSPGYVDDKVKLPEVSGNEIVHIEGVEYKVSIVGFLVGGHGEPLPQFLSGEGRHNEADIIARFERTNPLVGG</sequence>
<proteinExistence type="predicted"/>
<name>A0A2P8IGG3_SACCR</name>
<reference evidence="1 2" key="1">
    <citation type="submission" date="2018-03" db="EMBL/GenBank/DDBJ databases">
        <title>Genomic Encyclopedia of Type Strains, Phase III (KMG-III): the genomes of soil and plant-associated and newly described type strains.</title>
        <authorList>
            <person name="Whitman W."/>
        </authorList>
    </citation>
    <scope>NUCLEOTIDE SEQUENCE [LARGE SCALE GENOMIC DNA]</scope>
    <source>
        <strain evidence="1 2">CGMCC 4.7097</strain>
    </source>
</reference>
<dbReference type="InterPro" id="IPR047995">
    <property type="entry name" value="Choice_anch_K"/>
</dbReference>
<dbReference type="Proteomes" id="UP000241118">
    <property type="component" value="Unassembled WGS sequence"/>
</dbReference>
<comment type="caution">
    <text evidence="1">The sequence shown here is derived from an EMBL/GenBank/DDBJ whole genome shotgun (WGS) entry which is preliminary data.</text>
</comment>
<dbReference type="OrthoDB" id="3216799at2"/>